<dbReference type="PANTHER" id="PTHR43861">
    <property type="entry name" value="TRANS-ACONITATE 2-METHYLTRANSFERASE-RELATED"/>
    <property type="match status" value="1"/>
</dbReference>
<dbReference type="Proteomes" id="UP000732399">
    <property type="component" value="Unassembled WGS sequence"/>
</dbReference>
<protein>
    <submittedName>
        <fullName evidence="4">Methyltransferase domain-containing protein</fullName>
    </submittedName>
</protein>
<dbReference type="GO" id="GO:0008168">
    <property type="term" value="F:methyltransferase activity"/>
    <property type="evidence" value="ECO:0007669"/>
    <property type="project" value="UniProtKB-KW"/>
</dbReference>
<dbReference type="CDD" id="cd00085">
    <property type="entry name" value="HNHc"/>
    <property type="match status" value="1"/>
</dbReference>
<keyword evidence="5" id="KW-1185">Reference proteome</keyword>
<proteinExistence type="predicted"/>
<dbReference type="PANTHER" id="PTHR43861:SF3">
    <property type="entry name" value="PUTATIVE (AFU_ORTHOLOGUE AFUA_2G14390)-RELATED"/>
    <property type="match status" value="1"/>
</dbReference>
<dbReference type="Pfam" id="PF13649">
    <property type="entry name" value="Methyltransf_25"/>
    <property type="match status" value="1"/>
</dbReference>
<feature type="domain" description="HNH nuclease" evidence="2">
    <location>
        <begin position="466"/>
        <end position="514"/>
    </location>
</feature>
<gene>
    <name evidence="4" type="ORF">HBH26_17180</name>
</gene>
<accession>A0ABX1CQV6</accession>
<evidence type="ECO:0000313" key="4">
    <source>
        <dbReference type="EMBL" id="NJR80316.1"/>
    </source>
</evidence>
<dbReference type="InterPro" id="IPR003615">
    <property type="entry name" value="HNH_nuc"/>
</dbReference>
<reference evidence="4 5" key="1">
    <citation type="submission" date="2020-03" db="EMBL/GenBank/DDBJ databases">
        <authorList>
            <person name="Wang L."/>
            <person name="He N."/>
            <person name="Li Y."/>
            <person name="Fang Y."/>
            <person name="Zhang F."/>
        </authorList>
    </citation>
    <scope>NUCLEOTIDE SEQUENCE [LARGE SCALE GENOMIC DNA]</scope>
    <source>
        <strain evidence="4 5">36D10-4-7</strain>
    </source>
</reference>
<dbReference type="Pfam" id="PF13395">
    <property type="entry name" value="HNH_4"/>
    <property type="match status" value="1"/>
</dbReference>
<keyword evidence="4" id="KW-0489">Methyltransferase</keyword>
<dbReference type="InterPro" id="IPR041698">
    <property type="entry name" value="Methyltransf_25"/>
</dbReference>
<dbReference type="InterPro" id="IPR029063">
    <property type="entry name" value="SAM-dependent_MTases_sf"/>
</dbReference>
<dbReference type="Gene3D" id="1.10.30.50">
    <property type="match status" value="1"/>
</dbReference>
<evidence type="ECO:0000313" key="5">
    <source>
        <dbReference type="Proteomes" id="UP000732399"/>
    </source>
</evidence>
<dbReference type="EMBL" id="JAAVJH010000015">
    <property type="protein sequence ID" value="NJR80316.1"/>
    <property type="molecule type" value="Genomic_DNA"/>
</dbReference>
<name>A0ABX1CQV6_9SPHN</name>
<dbReference type="Gene3D" id="3.40.50.150">
    <property type="entry name" value="Vaccinia Virus protein VP39"/>
    <property type="match status" value="1"/>
</dbReference>
<evidence type="ECO:0000256" key="1">
    <source>
        <dbReference type="ARBA" id="ARBA00022679"/>
    </source>
</evidence>
<evidence type="ECO:0000259" key="3">
    <source>
        <dbReference type="Pfam" id="PF13649"/>
    </source>
</evidence>
<keyword evidence="1" id="KW-0808">Transferase</keyword>
<dbReference type="CDD" id="cd02440">
    <property type="entry name" value="AdoMet_MTases"/>
    <property type="match status" value="1"/>
</dbReference>
<dbReference type="RefSeq" id="WP_168135869.1">
    <property type="nucleotide sequence ID" value="NZ_JAAVJH010000015.1"/>
</dbReference>
<dbReference type="GO" id="GO:0032259">
    <property type="term" value="P:methylation"/>
    <property type="evidence" value="ECO:0007669"/>
    <property type="project" value="UniProtKB-KW"/>
</dbReference>
<feature type="domain" description="Methyltransferase" evidence="3">
    <location>
        <begin position="55"/>
        <end position="149"/>
    </location>
</feature>
<evidence type="ECO:0000259" key="2">
    <source>
        <dbReference type="Pfam" id="PF13395"/>
    </source>
</evidence>
<comment type="caution">
    <text evidence="4">The sequence shown here is derived from an EMBL/GenBank/DDBJ whole genome shotgun (WGS) entry which is preliminary data.</text>
</comment>
<sequence>MAEEVDGASDGADAIAAYDADARALAASYDRPDLLGVYAPVGALLRDPSTGALALDVGAGSGRDAQWLADLGYEVVAVEPAEAMRAEGARRHPSGRIRWLDDRLPALEAVHRLALTFEVILVAGVWQHVYPAHRPRAVRKLATLLKPGGLLVVTLREGPPPPGRPMHPAPLGELEALARSHGLEILRVERGSDALGRTEVSWTTVVLRMPDDGGGALPLLRGVILSDDKSSTYKLGLLRAVARIAEYAPATAVPCGDLQESDAVEVPLGLVAANWIRMYLPLVRLGLPQAPGNSGADGLGFAKAGFRTLAAVGSPPQDLRPGAVHAGDRAAAVRAAIGEAAATIAAMPANFTRFPNSERRVFEARRIRSRAAAASLVLDVPTLRGWGALVVPGNVWRAMTRYGAWIEPVLVAEWARLTRRYAARMGMSLAPGRVEAALEWLEPQRSTVAGRTAAQRLITAGDTVECVWSGGRLSMASLDVDHCLPWSAWPCDDLWNLMPADRRVNQRQKRDLLPSAPLLAASRERILGWWERAWLADPGLGEAFAREATAALPVGPDATPADVFSALEWRRLRLRQDQQLTEWRPVL</sequence>
<dbReference type="SUPFAM" id="SSF53335">
    <property type="entry name" value="S-adenosyl-L-methionine-dependent methyltransferases"/>
    <property type="match status" value="1"/>
</dbReference>
<organism evidence="4 5">
    <name type="scientific">Sphingomonas corticis</name>
    <dbReference type="NCBI Taxonomy" id="2722791"/>
    <lineage>
        <taxon>Bacteria</taxon>
        <taxon>Pseudomonadati</taxon>
        <taxon>Pseudomonadota</taxon>
        <taxon>Alphaproteobacteria</taxon>
        <taxon>Sphingomonadales</taxon>
        <taxon>Sphingomonadaceae</taxon>
        <taxon>Sphingomonas</taxon>
    </lineage>
</organism>